<proteinExistence type="predicted"/>
<sequence length="67" mass="7389">MRMADVPVEGKYRVNHVLDPFAGDPWVEATAKAPSLIAHTFLNLLCRSSPTVPRNSGALWAWGCLRP</sequence>
<name>A0A090GDS2_MESPL</name>
<evidence type="ECO:0000313" key="2">
    <source>
        <dbReference type="Proteomes" id="UP000046122"/>
    </source>
</evidence>
<gene>
    <name evidence="1" type="ORF">MPL3365_80054</name>
</gene>
<organism evidence="1 2">
    <name type="scientific">Mesorhizobium plurifarium</name>
    <dbReference type="NCBI Taxonomy" id="69974"/>
    <lineage>
        <taxon>Bacteria</taxon>
        <taxon>Pseudomonadati</taxon>
        <taxon>Pseudomonadota</taxon>
        <taxon>Alphaproteobacteria</taxon>
        <taxon>Hyphomicrobiales</taxon>
        <taxon>Phyllobacteriaceae</taxon>
        <taxon>Mesorhizobium</taxon>
    </lineage>
</organism>
<dbReference type="AlphaFoldDB" id="A0A090GDS2"/>
<protein>
    <submittedName>
        <fullName evidence="1">Uncharacterized protein</fullName>
    </submittedName>
</protein>
<dbReference type="Proteomes" id="UP000046122">
    <property type="component" value="Unassembled WGS sequence"/>
</dbReference>
<dbReference type="EMBL" id="CCNE01000066">
    <property type="protein sequence ID" value="CDX62889.1"/>
    <property type="molecule type" value="Genomic_DNA"/>
</dbReference>
<evidence type="ECO:0000313" key="1">
    <source>
        <dbReference type="EMBL" id="CDX62889.1"/>
    </source>
</evidence>
<reference evidence="1 2" key="1">
    <citation type="submission" date="2014-08" db="EMBL/GenBank/DDBJ databases">
        <authorList>
            <person name="Moulin Lionel"/>
        </authorList>
    </citation>
    <scope>NUCLEOTIDE SEQUENCE [LARGE SCALE GENOMIC DNA]</scope>
</reference>
<accession>A0A090GDS2</accession>